<dbReference type="RefSeq" id="WP_146131120.1">
    <property type="nucleotide sequence ID" value="NZ_PVTY01000009.1"/>
</dbReference>
<comment type="caution">
    <text evidence="1">The sequence shown here is derived from an EMBL/GenBank/DDBJ whole genome shotgun (WGS) entry which is preliminary data.</text>
</comment>
<protein>
    <submittedName>
        <fullName evidence="1">Uncharacterized protein</fullName>
    </submittedName>
</protein>
<evidence type="ECO:0000313" key="2">
    <source>
        <dbReference type="Proteomes" id="UP000238217"/>
    </source>
</evidence>
<gene>
    <name evidence="1" type="ORF">BCL67_10982</name>
</gene>
<keyword evidence="2" id="KW-1185">Reference proteome</keyword>
<dbReference type="EMBL" id="PVTY01000009">
    <property type="protein sequence ID" value="PRZ15161.1"/>
    <property type="molecule type" value="Genomic_DNA"/>
</dbReference>
<reference evidence="1 2" key="1">
    <citation type="submission" date="2018-03" db="EMBL/GenBank/DDBJ databases">
        <title>Comparative analysis of microorganisms from saline springs in Andes Mountain Range, Colombia.</title>
        <authorList>
            <person name="Rubin E."/>
        </authorList>
    </citation>
    <scope>NUCLEOTIDE SEQUENCE [LARGE SCALE GENOMIC DNA]</scope>
    <source>
        <strain evidence="1 2">CG 35</strain>
    </source>
</reference>
<sequence length="121" mass="12823">MDASTVVGEFKAFFTERASTGSGVTIAQAVSDVRLDGGVLTVVFDARKAGVSESAMISTSAFKNFAEFAGVPVSSTDDQGQRLRLWVERIDTQLVSGESMGSASVAEIFEKSQLRPLEPGE</sequence>
<dbReference type="AlphaFoldDB" id="A0A2T0YIY5"/>
<evidence type="ECO:0000313" key="1">
    <source>
        <dbReference type="EMBL" id="PRZ15161.1"/>
    </source>
</evidence>
<name>A0A2T0YIY5_9MICC</name>
<accession>A0A2T0YIY5</accession>
<dbReference type="Proteomes" id="UP000238217">
    <property type="component" value="Unassembled WGS sequence"/>
</dbReference>
<proteinExistence type="predicted"/>
<organism evidence="1 2">
    <name type="scientific">Nesterenkonia sandarakina</name>
    <dbReference type="NCBI Taxonomy" id="272918"/>
    <lineage>
        <taxon>Bacteria</taxon>
        <taxon>Bacillati</taxon>
        <taxon>Actinomycetota</taxon>
        <taxon>Actinomycetes</taxon>
        <taxon>Micrococcales</taxon>
        <taxon>Micrococcaceae</taxon>
        <taxon>Nesterenkonia</taxon>
    </lineage>
</organism>